<evidence type="ECO:0000256" key="1">
    <source>
        <dbReference type="ARBA" id="ARBA00008455"/>
    </source>
</evidence>
<comment type="caution">
    <text evidence="6">The sequence shown here is derived from an EMBL/GenBank/DDBJ whole genome shotgun (WGS) entry which is preliminary data.</text>
</comment>
<name>A0A8K1FJR2_PYTOL</name>
<dbReference type="Pfam" id="PF00112">
    <property type="entry name" value="Peptidase_C1"/>
    <property type="match status" value="1"/>
</dbReference>
<feature type="region of interest" description="Disordered" evidence="3">
    <location>
        <begin position="72"/>
        <end position="92"/>
    </location>
</feature>
<organism evidence="6 7">
    <name type="scientific">Pythium oligandrum</name>
    <name type="common">Mycoparasitic fungus</name>
    <dbReference type="NCBI Taxonomy" id="41045"/>
    <lineage>
        <taxon>Eukaryota</taxon>
        <taxon>Sar</taxon>
        <taxon>Stramenopiles</taxon>
        <taxon>Oomycota</taxon>
        <taxon>Peronosporomycetes</taxon>
        <taxon>Pythiales</taxon>
        <taxon>Pythiaceae</taxon>
        <taxon>Pythium</taxon>
    </lineage>
</organism>
<dbReference type="GO" id="GO:0008234">
    <property type="term" value="F:cysteine-type peptidase activity"/>
    <property type="evidence" value="ECO:0007669"/>
    <property type="project" value="InterPro"/>
</dbReference>
<dbReference type="CDD" id="cd02248">
    <property type="entry name" value="Peptidase_C1A"/>
    <property type="match status" value="1"/>
</dbReference>
<dbReference type="InterPro" id="IPR013128">
    <property type="entry name" value="Peptidase_C1A"/>
</dbReference>
<evidence type="ECO:0000313" key="6">
    <source>
        <dbReference type="EMBL" id="TMW63404.1"/>
    </source>
</evidence>
<dbReference type="OrthoDB" id="65740at2759"/>
<evidence type="ECO:0000256" key="3">
    <source>
        <dbReference type="SAM" id="MobiDB-lite"/>
    </source>
</evidence>
<evidence type="ECO:0000313" key="7">
    <source>
        <dbReference type="Proteomes" id="UP000794436"/>
    </source>
</evidence>
<dbReference type="Proteomes" id="UP000794436">
    <property type="component" value="Unassembled WGS sequence"/>
</dbReference>
<reference evidence="6" key="1">
    <citation type="submission" date="2019-03" db="EMBL/GenBank/DDBJ databases">
        <title>Long read genome sequence of the mycoparasitic Pythium oligandrum ATCC 38472 isolated from sugarbeet rhizosphere.</title>
        <authorList>
            <person name="Gaulin E."/>
        </authorList>
    </citation>
    <scope>NUCLEOTIDE SEQUENCE</scope>
    <source>
        <strain evidence="6">ATCC 38472_TT</strain>
    </source>
</reference>
<dbReference type="SMART" id="SM00645">
    <property type="entry name" value="Pept_C1"/>
    <property type="match status" value="1"/>
</dbReference>
<dbReference type="Gene3D" id="3.90.70.10">
    <property type="entry name" value="Cysteine proteinases"/>
    <property type="match status" value="1"/>
</dbReference>
<feature type="transmembrane region" description="Helical" evidence="4">
    <location>
        <begin position="246"/>
        <end position="267"/>
    </location>
</feature>
<dbReference type="InterPro" id="IPR038765">
    <property type="entry name" value="Papain-like_cys_pep_sf"/>
</dbReference>
<keyword evidence="2" id="KW-0865">Zymogen</keyword>
<accession>A0A8K1FJR2</accession>
<evidence type="ECO:0000259" key="5">
    <source>
        <dbReference type="SMART" id="SM00645"/>
    </source>
</evidence>
<dbReference type="PANTHER" id="PTHR12411">
    <property type="entry name" value="CYSTEINE PROTEASE FAMILY C1-RELATED"/>
    <property type="match status" value="1"/>
</dbReference>
<gene>
    <name evidence="6" type="ORF">Poli38472_002345</name>
</gene>
<keyword evidence="7" id="KW-1185">Reference proteome</keyword>
<keyword evidence="4" id="KW-1133">Transmembrane helix</keyword>
<dbReference type="GO" id="GO:0006508">
    <property type="term" value="P:proteolysis"/>
    <property type="evidence" value="ECO:0007669"/>
    <property type="project" value="InterPro"/>
</dbReference>
<evidence type="ECO:0000256" key="2">
    <source>
        <dbReference type="ARBA" id="ARBA00023145"/>
    </source>
</evidence>
<sequence length="282" mass="30285">MTATFTYCWYSDALVGSKGWLEPEMQWASENKGCDGGMTHAAFADAAQLQLSLLSDLSLPYAETKTEATLLPGISSPSTSVPRSESERNKSCARRTDDAVATITGWKQAVGKDCSISSDPTHLLKIALQKQPMSVAITARGTFKEYKGGIYECPDNGDISDSSWLNHAVVLVGYGSEGAVDYWILKNSFGSSWGEKGFMRLRADKKLNCGLNIFPVVPTGAEPGNAKLTIEGGGPVRMLGLSPTTWVTIAVLTALITGGLTAFGIAVSRRRRHTMLQEAVLQ</sequence>
<dbReference type="InterPro" id="IPR025660">
    <property type="entry name" value="Pept_his_AS"/>
</dbReference>
<dbReference type="PROSITE" id="PS00639">
    <property type="entry name" value="THIOL_PROTEASE_HIS"/>
    <property type="match status" value="1"/>
</dbReference>
<proteinExistence type="inferred from homology"/>
<dbReference type="AlphaFoldDB" id="A0A8K1FJR2"/>
<evidence type="ECO:0000256" key="4">
    <source>
        <dbReference type="SAM" id="Phobius"/>
    </source>
</evidence>
<keyword evidence="4" id="KW-0812">Transmembrane</keyword>
<dbReference type="InterPro" id="IPR039417">
    <property type="entry name" value="Peptidase_C1A_papain-like"/>
</dbReference>
<feature type="domain" description="Peptidase C1A papain C-terminal" evidence="5">
    <location>
        <begin position="1"/>
        <end position="219"/>
    </location>
</feature>
<protein>
    <recommendedName>
        <fullName evidence="5">Peptidase C1A papain C-terminal domain-containing protein</fullName>
    </recommendedName>
</protein>
<dbReference type="SUPFAM" id="SSF54001">
    <property type="entry name" value="Cysteine proteinases"/>
    <property type="match status" value="1"/>
</dbReference>
<keyword evidence="4" id="KW-0472">Membrane</keyword>
<comment type="similarity">
    <text evidence="1">Belongs to the peptidase C1 family.</text>
</comment>
<dbReference type="EMBL" id="SPLM01000072">
    <property type="protein sequence ID" value="TMW63404.1"/>
    <property type="molecule type" value="Genomic_DNA"/>
</dbReference>
<dbReference type="InterPro" id="IPR000668">
    <property type="entry name" value="Peptidase_C1A_C"/>
</dbReference>